<comment type="subcellular location">
    <subcellularLocation>
        <location evidence="2 9">Cytoplasm</location>
    </subcellularLocation>
</comment>
<dbReference type="InterPro" id="IPR046348">
    <property type="entry name" value="SIS_dom_sf"/>
</dbReference>
<dbReference type="Gene3D" id="3.40.50.10490">
    <property type="entry name" value="Glucose-6-phosphate isomerase like protein, domain 1"/>
    <property type="match status" value="1"/>
</dbReference>
<keyword evidence="4 9" id="KW-0963">Cytoplasm</keyword>
<dbReference type="SUPFAM" id="SSF53756">
    <property type="entry name" value="UDP-Glycosyltransferase/glycogen phosphorylase"/>
    <property type="match status" value="1"/>
</dbReference>
<dbReference type="InterPro" id="IPR050099">
    <property type="entry name" value="SIS_GmhA/DiaA_subfam"/>
</dbReference>
<comment type="similarity">
    <text evidence="3 9">Belongs to the SIS family. GmhA subfamily.</text>
</comment>
<feature type="binding site" evidence="9">
    <location>
        <position position="482"/>
    </location>
    <ligand>
        <name>Zn(2+)</name>
        <dbReference type="ChEBI" id="CHEBI:29105"/>
    </ligand>
</feature>
<dbReference type="CDD" id="cd03800">
    <property type="entry name" value="GT4_sucrose_synthase"/>
    <property type="match status" value="1"/>
</dbReference>
<comment type="function">
    <text evidence="9">Catalyzes the isomerization of sedoheptulose 7-phosphate in D-glycero-D-manno-heptose 7-phosphate.</text>
</comment>
<dbReference type="Proteomes" id="UP001576774">
    <property type="component" value="Unassembled WGS sequence"/>
</dbReference>
<evidence type="ECO:0000313" key="11">
    <source>
        <dbReference type="EMBL" id="MFB2879374.1"/>
    </source>
</evidence>
<name>A0ABV4X9G9_9CYAN</name>
<dbReference type="PANTHER" id="PTHR30390:SF6">
    <property type="entry name" value="DNAA INITIATOR-ASSOCIATING PROTEIN DIAA"/>
    <property type="match status" value="1"/>
</dbReference>
<keyword evidence="12" id="KW-1185">Reference proteome</keyword>
<dbReference type="RefSeq" id="WP_413272418.1">
    <property type="nucleotide sequence ID" value="NZ_JBHFNQ010000164.1"/>
</dbReference>
<reference evidence="11 12" key="1">
    <citation type="submission" date="2024-09" db="EMBL/GenBank/DDBJ databases">
        <title>Floridaenema gen nov. (Aerosakkonemataceae, Aerosakkonematales ord. nov., Cyanobacteria) from benthic tropical and subtropical fresh waters, with the description of four new species.</title>
        <authorList>
            <person name="Moretto J.A."/>
            <person name="Berthold D.E."/>
            <person name="Lefler F.W."/>
            <person name="Huang I.-S."/>
            <person name="Laughinghouse H. IV."/>
        </authorList>
    </citation>
    <scope>NUCLEOTIDE SEQUENCE [LARGE SCALE GENOMIC DNA]</scope>
    <source>
        <strain evidence="11 12">BLCC-F46</strain>
    </source>
</reference>
<comment type="catalytic activity">
    <reaction evidence="1 9">
        <text>2 D-sedoheptulose 7-phosphate = D-glycero-alpha-D-manno-heptose 7-phosphate + D-glycero-beta-D-manno-heptose 7-phosphate</text>
        <dbReference type="Rhea" id="RHEA:27489"/>
        <dbReference type="ChEBI" id="CHEBI:57483"/>
        <dbReference type="ChEBI" id="CHEBI:60203"/>
        <dbReference type="ChEBI" id="CHEBI:60204"/>
        <dbReference type="EC" id="5.3.1.28"/>
    </reaction>
</comment>
<dbReference type="SUPFAM" id="SSF53697">
    <property type="entry name" value="SIS domain"/>
    <property type="match status" value="1"/>
</dbReference>
<dbReference type="Pfam" id="PF13439">
    <property type="entry name" value="Glyco_transf_4"/>
    <property type="match status" value="1"/>
</dbReference>
<evidence type="ECO:0000256" key="8">
    <source>
        <dbReference type="ARBA" id="ARBA00023277"/>
    </source>
</evidence>
<evidence type="ECO:0000256" key="2">
    <source>
        <dbReference type="ARBA" id="ARBA00004496"/>
    </source>
</evidence>
<dbReference type="PANTHER" id="PTHR30390">
    <property type="entry name" value="SEDOHEPTULOSE 7-PHOSPHATE ISOMERASE / DNAA INITIATOR-ASSOCIATING FACTOR FOR REPLICATION INITIATION"/>
    <property type="match status" value="1"/>
</dbReference>
<dbReference type="InterPro" id="IPR028098">
    <property type="entry name" value="Glyco_trans_4-like_N"/>
</dbReference>
<feature type="domain" description="SIS" evidence="10">
    <location>
        <begin position="454"/>
        <end position="614"/>
    </location>
</feature>
<comment type="caution">
    <text evidence="11">The sequence shown here is derived from an EMBL/GenBank/DDBJ whole genome shotgun (WGS) entry which is preliminary data.</text>
</comment>
<evidence type="ECO:0000256" key="5">
    <source>
        <dbReference type="ARBA" id="ARBA00022723"/>
    </source>
</evidence>
<dbReference type="HAMAP" id="MF_00067">
    <property type="entry name" value="GmhA"/>
    <property type="match status" value="1"/>
</dbReference>
<feature type="binding site" evidence="9">
    <location>
        <begin position="469"/>
        <end position="471"/>
    </location>
    <ligand>
        <name>substrate</name>
    </ligand>
</feature>
<keyword evidence="7 9" id="KW-0413">Isomerase</keyword>
<comment type="cofactor">
    <cofactor evidence="9">
        <name>Zn(2+)</name>
        <dbReference type="ChEBI" id="CHEBI:29105"/>
    </cofactor>
    <text evidence="9">Binds 1 zinc ion per subunit.</text>
</comment>
<protein>
    <recommendedName>
        <fullName evidence="9">Phosphoheptose isomerase</fullName>
        <ecNumber evidence="9">5.3.1.28</ecNumber>
    </recommendedName>
    <alternativeName>
        <fullName evidence="9">Sedoheptulose 7-phosphate isomerase</fullName>
    </alternativeName>
</protein>
<dbReference type="Pfam" id="PF00534">
    <property type="entry name" value="Glycos_transf_1"/>
    <property type="match status" value="1"/>
</dbReference>
<dbReference type="Gene3D" id="3.40.50.2000">
    <property type="entry name" value="Glycogen Phosphorylase B"/>
    <property type="match status" value="2"/>
</dbReference>
<dbReference type="InterPro" id="IPR001347">
    <property type="entry name" value="SIS_dom"/>
</dbReference>
<feature type="binding site" evidence="9">
    <location>
        <position position="598"/>
    </location>
    <ligand>
        <name>Zn(2+)</name>
        <dbReference type="ChEBI" id="CHEBI:29105"/>
    </ligand>
</feature>
<evidence type="ECO:0000256" key="9">
    <source>
        <dbReference type="HAMAP-Rule" id="MF_00067"/>
    </source>
</evidence>
<dbReference type="InterPro" id="IPR001296">
    <property type="entry name" value="Glyco_trans_1"/>
</dbReference>
<dbReference type="InterPro" id="IPR004515">
    <property type="entry name" value="Phosphoheptose_Isoase"/>
</dbReference>
<comment type="pathway">
    <text evidence="9">Carbohydrate biosynthesis; D-glycero-D-manno-heptose 7-phosphate biosynthesis; D-glycero-alpha-D-manno-heptose 7-phosphate and D-glycero-beta-D-manno-heptose 7-phosphate from sedoheptulose 7-phosphate: step 1/1.</text>
</comment>
<dbReference type="CDD" id="cd05006">
    <property type="entry name" value="SIS_GmhA"/>
    <property type="match status" value="1"/>
</dbReference>
<evidence type="ECO:0000256" key="7">
    <source>
        <dbReference type="ARBA" id="ARBA00023235"/>
    </source>
</evidence>
<feature type="binding site" evidence="9">
    <location>
        <position position="543"/>
    </location>
    <ligand>
        <name>substrate</name>
    </ligand>
</feature>
<gene>
    <name evidence="9 11" type="primary">gmhA</name>
    <name evidence="11" type="ORF">ACE1CC_21175</name>
</gene>
<accession>A0ABV4X9G9</accession>
<dbReference type="EC" id="5.3.1.28" evidence="9"/>
<feature type="binding site" evidence="9">
    <location>
        <position position="590"/>
    </location>
    <ligand>
        <name>Zn(2+)</name>
        <dbReference type="ChEBI" id="CHEBI:29105"/>
    </ligand>
</feature>
<proteinExistence type="inferred from homology"/>
<dbReference type="InterPro" id="IPR035461">
    <property type="entry name" value="GmhA/DiaA"/>
</dbReference>
<feature type="binding site" evidence="9">
    <location>
        <position position="478"/>
    </location>
    <ligand>
        <name>Zn(2+)</name>
        <dbReference type="ChEBI" id="CHEBI:29105"/>
    </ligand>
</feature>
<evidence type="ECO:0000256" key="3">
    <source>
        <dbReference type="ARBA" id="ARBA00009894"/>
    </source>
</evidence>
<dbReference type="EMBL" id="JBHFNQ010000164">
    <property type="protein sequence ID" value="MFB2879374.1"/>
    <property type="molecule type" value="Genomic_DNA"/>
</dbReference>
<dbReference type="Pfam" id="PF13580">
    <property type="entry name" value="SIS_2"/>
    <property type="match status" value="1"/>
</dbReference>
<evidence type="ECO:0000256" key="6">
    <source>
        <dbReference type="ARBA" id="ARBA00022833"/>
    </source>
</evidence>
<evidence type="ECO:0000259" key="10">
    <source>
        <dbReference type="PROSITE" id="PS51464"/>
    </source>
</evidence>
<keyword evidence="5 9" id="KW-0479">Metal-binding</keyword>
<dbReference type="GO" id="GO:0016853">
    <property type="term" value="F:isomerase activity"/>
    <property type="evidence" value="ECO:0007669"/>
    <property type="project" value="UniProtKB-KW"/>
</dbReference>
<evidence type="ECO:0000256" key="4">
    <source>
        <dbReference type="ARBA" id="ARBA00022490"/>
    </source>
</evidence>
<evidence type="ECO:0000313" key="12">
    <source>
        <dbReference type="Proteomes" id="UP001576774"/>
    </source>
</evidence>
<dbReference type="PROSITE" id="PS51464">
    <property type="entry name" value="SIS"/>
    <property type="match status" value="1"/>
</dbReference>
<evidence type="ECO:0000256" key="1">
    <source>
        <dbReference type="ARBA" id="ARBA00000348"/>
    </source>
</evidence>
<keyword evidence="8 9" id="KW-0119">Carbohydrate metabolism</keyword>
<feature type="binding site" evidence="9">
    <location>
        <begin position="538"/>
        <end position="540"/>
    </location>
    <ligand>
        <name>substrate</name>
    </ligand>
</feature>
<keyword evidence="6 9" id="KW-0862">Zinc</keyword>
<feature type="binding site" evidence="9">
    <location>
        <position position="590"/>
    </location>
    <ligand>
        <name>substrate</name>
    </ligand>
</feature>
<feature type="binding site" evidence="9">
    <location>
        <begin position="512"/>
        <end position="513"/>
    </location>
    <ligand>
        <name>substrate</name>
    </ligand>
</feature>
<comment type="miscellaneous">
    <text evidence="9">The reaction produces a racemic mixture of D-glycero-alpha-D-manno-heptose 7-phosphate and D-glycero-beta-D-manno-heptose 7-phosphate.</text>
</comment>
<dbReference type="NCBIfam" id="TIGR00441">
    <property type="entry name" value="gmhA"/>
    <property type="match status" value="1"/>
</dbReference>
<sequence length="637" mass="70137">MKKRIALISEHASPLAMLGGVDSGGQNVYVGEIAKNLTVLGYEVDVFTRRDSELLPEAAEWVNGVRIIHVSAGSPEYLRKEDLLPFMADFTSFMVNFCQQEGQMYDLIHANFWMSGLVAANIKKVLGIPFVITFHALGKVRRYYQGDADQFPNQRFAIEERIINEADRIIAECPQEEEDLIRFYNADPAKITIIPGGFDPGQFWPIGKVLARVALGLDPNEKVILQLGRMVPRKGVDAVIYGFAQLLKTSDFSGKLLIVGGESDDPDPNFTPEIGRLKAIAKSENIEEKVVFVGRRGREALKLYYSAADLFITTPWYEPFGITPVEAMACGTPVIGSNVGGIKFTVRDGETGYLVPANNPSAIAERIAYLYQHPKLMNVLRQQAIQRANDLFTWQKVTDSIADLYEKAIAKNSATFHQVSWQEIVDRGFNNAINAIQKSRGSLRNSILDVADIISNCFSQGGKVLICGNGGSAAEAQHFAAEFVGHFKSKTRPGLPALALNADTAVLTAWSNDVGYENAFSRQVEAFGRAGDVLIGISTSGNSRNIIKAFETAKKQGLNCIAILGKDGGDLHQLADISIIVPENDTQHIQEVQIVVIHLICELVEEKMMLVENSISEVIKSSEFQIPTTHYQLPITN</sequence>
<organism evidence="11 12">
    <name type="scientific">Floridaenema aerugineum BLCC-F46</name>
    <dbReference type="NCBI Taxonomy" id="3153654"/>
    <lineage>
        <taxon>Bacteria</taxon>
        <taxon>Bacillati</taxon>
        <taxon>Cyanobacteriota</taxon>
        <taxon>Cyanophyceae</taxon>
        <taxon>Oscillatoriophycideae</taxon>
        <taxon>Aerosakkonematales</taxon>
        <taxon>Aerosakkonemataceae</taxon>
        <taxon>Floridanema</taxon>
        <taxon>Floridanema aerugineum</taxon>
    </lineage>
</organism>
<feature type="binding site" evidence="9">
    <location>
        <position position="482"/>
    </location>
    <ligand>
        <name>substrate</name>
    </ligand>
</feature>